<reference evidence="1" key="1">
    <citation type="submission" date="2021-10" db="EMBL/GenBank/DDBJ databases">
        <title>Tropical sea cucumber genome reveals ecological adaptation and Cuvierian tubules defense mechanism.</title>
        <authorList>
            <person name="Chen T."/>
        </authorList>
    </citation>
    <scope>NUCLEOTIDE SEQUENCE</scope>
    <source>
        <strain evidence="1">Nanhai2018</strain>
        <tissue evidence="1">Muscle</tissue>
    </source>
</reference>
<evidence type="ECO:0000313" key="2">
    <source>
        <dbReference type="Proteomes" id="UP001152320"/>
    </source>
</evidence>
<dbReference type="AlphaFoldDB" id="A0A9Q1BK65"/>
<proteinExistence type="predicted"/>
<protein>
    <submittedName>
        <fullName evidence="1">Uncharacterized protein</fullName>
    </submittedName>
</protein>
<name>A0A9Q1BK65_HOLLE</name>
<dbReference type="OrthoDB" id="8195485at2759"/>
<keyword evidence="2" id="KW-1185">Reference proteome</keyword>
<accession>A0A9Q1BK65</accession>
<evidence type="ECO:0000313" key="1">
    <source>
        <dbReference type="EMBL" id="KAJ8028173.1"/>
    </source>
</evidence>
<gene>
    <name evidence="1" type="ORF">HOLleu_30339</name>
</gene>
<comment type="caution">
    <text evidence="1">The sequence shown here is derived from an EMBL/GenBank/DDBJ whole genome shotgun (WGS) entry which is preliminary data.</text>
</comment>
<dbReference type="EMBL" id="JAIZAY010000015">
    <property type="protein sequence ID" value="KAJ8028173.1"/>
    <property type="molecule type" value="Genomic_DNA"/>
</dbReference>
<organism evidence="1 2">
    <name type="scientific">Holothuria leucospilota</name>
    <name type="common">Black long sea cucumber</name>
    <name type="synonym">Mertensiothuria leucospilota</name>
    <dbReference type="NCBI Taxonomy" id="206669"/>
    <lineage>
        <taxon>Eukaryota</taxon>
        <taxon>Metazoa</taxon>
        <taxon>Echinodermata</taxon>
        <taxon>Eleutherozoa</taxon>
        <taxon>Echinozoa</taxon>
        <taxon>Holothuroidea</taxon>
        <taxon>Aspidochirotacea</taxon>
        <taxon>Aspidochirotida</taxon>
        <taxon>Holothuriidae</taxon>
        <taxon>Holothuria</taxon>
    </lineage>
</organism>
<sequence>MFTKKVASAKSFITSERLPPTDSASKFHCRRVYYQTMAWMGLESDIDPLEWGWRQVDNKLVPIMSDKKAAPDVLLKMVHCNCTTGCSGHVVLAENMDCRAPLRVAHAN</sequence>
<dbReference type="Proteomes" id="UP001152320">
    <property type="component" value="Chromosome 15"/>
</dbReference>